<comment type="caution">
    <text evidence="3">The sequence shown here is derived from an EMBL/GenBank/DDBJ whole genome shotgun (WGS) entry which is preliminary data.</text>
</comment>
<proteinExistence type="inferred from homology"/>
<dbReference type="InterPro" id="IPR020556">
    <property type="entry name" value="Amidase_CS"/>
</dbReference>
<evidence type="ECO:0000313" key="3">
    <source>
        <dbReference type="EMBL" id="MBS4199294.1"/>
    </source>
</evidence>
<accession>A0A942YKI1</accession>
<gene>
    <name evidence="3" type="ORF">KHA93_06445</name>
</gene>
<evidence type="ECO:0000313" key="4">
    <source>
        <dbReference type="Proteomes" id="UP000682713"/>
    </source>
</evidence>
<feature type="domain" description="Amidase" evidence="2">
    <location>
        <begin position="22"/>
        <end position="431"/>
    </location>
</feature>
<dbReference type="SUPFAM" id="SSF75304">
    <property type="entry name" value="Amidase signature (AS) enzymes"/>
    <property type="match status" value="1"/>
</dbReference>
<organism evidence="3 4">
    <name type="scientific">Lederbergia citrisecunda</name>
    <dbReference type="NCBI Taxonomy" id="2833583"/>
    <lineage>
        <taxon>Bacteria</taxon>
        <taxon>Bacillati</taxon>
        <taxon>Bacillota</taxon>
        <taxon>Bacilli</taxon>
        <taxon>Bacillales</taxon>
        <taxon>Bacillaceae</taxon>
        <taxon>Lederbergia</taxon>
    </lineage>
</organism>
<dbReference type="Gene3D" id="3.90.1300.10">
    <property type="entry name" value="Amidase signature (AS) domain"/>
    <property type="match status" value="1"/>
</dbReference>
<dbReference type="GO" id="GO:0003824">
    <property type="term" value="F:catalytic activity"/>
    <property type="evidence" value="ECO:0007669"/>
    <property type="project" value="InterPro"/>
</dbReference>
<dbReference type="EMBL" id="JAGYPJ010000001">
    <property type="protein sequence ID" value="MBS4199294.1"/>
    <property type="molecule type" value="Genomic_DNA"/>
</dbReference>
<comment type="similarity">
    <text evidence="1">Belongs to the amidase family.</text>
</comment>
<name>A0A942YKI1_9BACI</name>
<evidence type="ECO:0000256" key="1">
    <source>
        <dbReference type="ARBA" id="ARBA00009199"/>
    </source>
</evidence>
<protein>
    <submittedName>
        <fullName evidence="3">Amidase</fullName>
    </submittedName>
</protein>
<dbReference type="Pfam" id="PF01425">
    <property type="entry name" value="Amidase"/>
    <property type="match status" value="1"/>
</dbReference>
<sequence length="461" mass="50346">MENLSIRSLKEGYEKKLFSPVEITKMYLERIHLFQDLNAYITITENLALQQAEIAEKKYVANEAVGTLEGIPLSYKDNLNTKGIRTTSGSKIDENNIPKKDAGVVRILQREGAIHLGKVNMHEFAFGITSNNPFYGPVKNPWNNEYSPGGSSGGSGAAVAASLSVASIGTDTAGSIRIPAASCGVIGLKPTHGLVDASGVKHISWTLDHIGPLTKNIDDLAIMIEAMTGINYSTRLTEDIRGLRIGVPKNYFNEGIDESTATFYKKALKDFESLGAILIEIDIPYSLEDLALSFAIGLSEAGFVHEESILSELDSYGLDVKASLENSHSIPAIDYIKALKRKDQLTSQFERLFETVDVIATPTTPITPQKIGEEIVEINGIQDSVFNTMIRLPAVFNLTSQPALSIPCGAAENGLPVGLQLAAARFNERVLIRAGFSYEQAFLQSFYEKRNRISELAIEKK</sequence>
<dbReference type="InterPro" id="IPR036928">
    <property type="entry name" value="AS_sf"/>
</dbReference>
<dbReference type="PROSITE" id="PS00571">
    <property type="entry name" value="AMIDASES"/>
    <property type="match status" value="1"/>
</dbReference>
<keyword evidence="4" id="KW-1185">Reference proteome</keyword>
<evidence type="ECO:0000259" key="2">
    <source>
        <dbReference type="Pfam" id="PF01425"/>
    </source>
</evidence>
<reference evidence="3 4" key="1">
    <citation type="submission" date="2021-05" db="EMBL/GenBank/DDBJ databases">
        <title>Novel Bacillus species.</title>
        <authorList>
            <person name="Liu G."/>
        </authorList>
    </citation>
    <scope>NUCLEOTIDE SEQUENCE [LARGE SCALE GENOMIC DNA]</scope>
    <source>
        <strain evidence="3 4">FJAT-49732</strain>
    </source>
</reference>
<dbReference type="PANTHER" id="PTHR11895">
    <property type="entry name" value="TRANSAMIDASE"/>
    <property type="match status" value="1"/>
</dbReference>
<dbReference type="InterPro" id="IPR000120">
    <property type="entry name" value="Amidase"/>
</dbReference>
<dbReference type="AlphaFoldDB" id="A0A942YKI1"/>
<dbReference type="InterPro" id="IPR023631">
    <property type="entry name" value="Amidase_dom"/>
</dbReference>
<dbReference type="PANTHER" id="PTHR11895:SF7">
    <property type="entry name" value="GLUTAMYL-TRNA(GLN) AMIDOTRANSFERASE SUBUNIT A, MITOCHONDRIAL"/>
    <property type="match status" value="1"/>
</dbReference>
<dbReference type="Proteomes" id="UP000682713">
    <property type="component" value="Unassembled WGS sequence"/>
</dbReference>
<dbReference type="RefSeq" id="WP_213109984.1">
    <property type="nucleotide sequence ID" value="NZ_JAGYPJ010000001.1"/>
</dbReference>